<gene>
    <name evidence="1" type="ORF">HMPREF3221_02442</name>
</gene>
<evidence type="ECO:0000313" key="1">
    <source>
        <dbReference type="EMBL" id="KXA12921.1"/>
    </source>
</evidence>
<accession>A0A133N9E0</accession>
<name>A0A133N9E0_FUSNU</name>
<dbReference type="EMBL" id="LRPY01000294">
    <property type="protein sequence ID" value="KXA12921.1"/>
    <property type="molecule type" value="Genomic_DNA"/>
</dbReference>
<sequence length="132" mass="15513">MFDKVLNDLKYSSKEELNKKLAKEDEVPVLVFQEMCKFLKLDSEKIECIQDKFSNSNFYANAVSWFNDKDKIKDKKIFLENGKKITYDSDILNELTLCFIKYNADPVVDEQEVKNFLRGFIFNAILNLTKAF</sequence>
<dbReference type="AlphaFoldDB" id="A0A133N9E0"/>
<evidence type="ECO:0000313" key="2">
    <source>
        <dbReference type="Proteomes" id="UP000070401"/>
    </source>
</evidence>
<keyword evidence="2" id="KW-1185">Reference proteome</keyword>
<comment type="caution">
    <text evidence="1">The sequence shown here is derived from an EMBL/GenBank/DDBJ whole genome shotgun (WGS) entry which is preliminary data.</text>
</comment>
<proteinExistence type="predicted"/>
<protein>
    <submittedName>
        <fullName evidence="1">Uncharacterized protein</fullName>
    </submittedName>
</protein>
<dbReference type="Proteomes" id="UP000070401">
    <property type="component" value="Unassembled WGS sequence"/>
</dbReference>
<dbReference type="PATRIC" id="fig|851.8.peg.2475"/>
<organism evidence="1 2">
    <name type="scientific">Fusobacterium nucleatum</name>
    <dbReference type="NCBI Taxonomy" id="851"/>
    <lineage>
        <taxon>Bacteria</taxon>
        <taxon>Fusobacteriati</taxon>
        <taxon>Fusobacteriota</taxon>
        <taxon>Fusobacteriia</taxon>
        <taxon>Fusobacteriales</taxon>
        <taxon>Fusobacteriaceae</taxon>
        <taxon>Fusobacterium</taxon>
    </lineage>
</organism>
<dbReference type="RefSeq" id="WP_060798994.1">
    <property type="nucleotide sequence ID" value="NZ_KQ956800.1"/>
</dbReference>
<reference evidence="2" key="1">
    <citation type="submission" date="2016-01" db="EMBL/GenBank/DDBJ databases">
        <authorList>
            <person name="Mitreva M."/>
            <person name="Pepin K.H."/>
            <person name="Mihindukulasuriya K.A."/>
            <person name="Fulton R."/>
            <person name="Fronick C."/>
            <person name="O'Laughlin M."/>
            <person name="Miner T."/>
            <person name="Herter B."/>
            <person name="Rosa B.A."/>
            <person name="Cordes M."/>
            <person name="Tomlinson C."/>
            <person name="Wollam A."/>
            <person name="Palsikar V.B."/>
            <person name="Mardis E.R."/>
            <person name="Wilson R.K."/>
        </authorList>
    </citation>
    <scope>NUCLEOTIDE SEQUENCE [LARGE SCALE GENOMIC DNA]</scope>
    <source>
        <strain evidence="2">MJR7757B</strain>
    </source>
</reference>